<dbReference type="PANTHER" id="PTHR48069">
    <property type="entry name" value="DIHYDROFOLATE REDUCTASE"/>
    <property type="match status" value="1"/>
</dbReference>
<evidence type="ECO:0000256" key="4">
    <source>
        <dbReference type="ARBA" id="ARBA00022563"/>
    </source>
</evidence>
<protein>
    <recommendedName>
        <fullName evidence="3 8">Dihydrofolate reductase</fullName>
        <ecNumber evidence="3 8">1.5.1.3</ecNumber>
    </recommendedName>
</protein>
<feature type="domain" description="DHFR" evidence="9">
    <location>
        <begin position="2"/>
        <end position="160"/>
    </location>
</feature>
<comment type="similarity">
    <text evidence="2 8">Belongs to the dihydrofolate reductase family.</text>
</comment>
<evidence type="ECO:0000256" key="3">
    <source>
        <dbReference type="ARBA" id="ARBA00012856"/>
    </source>
</evidence>
<accession>A0ABW4ZKN2</accession>
<comment type="caution">
    <text evidence="10">The sequence shown here is derived from an EMBL/GenBank/DDBJ whole genome shotgun (WGS) entry which is preliminary data.</text>
</comment>
<dbReference type="PROSITE" id="PS51330">
    <property type="entry name" value="DHFR_2"/>
    <property type="match status" value="1"/>
</dbReference>
<comment type="function">
    <text evidence="7 8">Key enzyme in folate metabolism. Catalyzes an essential reaction for de novo glycine and purine synthesis, and for DNA precursor synthesis.</text>
</comment>
<organism evidence="10 11">
    <name type="scientific">Paradesertivirga mongoliensis</name>
    <dbReference type="NCBI Taxonomy" id="2100740"/>
    <lineage>
        <taxon>Bacteria</taxon>
        <taxon>Pseudomonadati</taxon>
        <taxon>Bacteroidota</taxon>
        <taxon>Sphingobacteriia</taxon>
        <taxon>Sphingobacteriales</taxon>
        <taxon>Sphingobacteriaceae</taxon>
        <taxon>Paradesertivirga</taxon>
    </lineage>
</organism>
<gene>
    <name evidence="10" type="ORF">ACFSJU_09595</name>
</gene>
<comment type="pathway">
    <text evidence="1 8">Cofactor biosynthesis; tetrahydrofolate biosynthesis; 5,6,7,8-tetrahydrofolate from 7,8-dihydrofolate: step 1/1.</text>
</comment>
<dbReference type="Proteomes" id="UP001597387">
    <property type="component" value="Unassembled WGS sequence"/>
</dbReference>
<dbReference type="GO" id="GO:0004146">
    <property type="term" value="F:dihydrofolate reductase activity"/>
    <property type="evidence" value="ECO:0007669"/>
    <property type="project" value="UniProtKB-EC"/>
</dbReference>
<comment type="catalytic activity">
    <reaction evidence="8">
        <text>(6S)-5,6,7,8-tetrahydrofolate + NADP(+) = 7,8-dihydrofolate + NADPH + H(+)</text>
        <dbReference type="Rhea" id="RHEA:15009"/>
        <dbReference type="ChEBI" id="CHEBI:15378"/>
        <dbReference type="ChEBI" id="CHEBI:57451"/>
        <dbReference type="ChEBI" id="CHEBI:57453"/>
        <dbReference type="ChEBI" id="CHEBI:57783"/>
        <dbReference type="ChEBI" id="CHEBI:58349"/>
        <dbReference type="EC" id="1.5.1.3"/>
    </reaction>
</comment>
<evidence type="ECO:0000313" key="11">
    <source>
        <dbReference type="Proteomes" id="UP001597387"/>
    </source>
</evidence>
<evidence type="ECO:0000313" key="10">
    <source>
        <dbReference type="EMBL" id="MFD2162643.1"/>
    </source>
</evidence>
<keyword evidence="5 8" id="KW-0521">NADP</keyword>
<dbReference type="EC" id="1.5.1.3" evidence="3 8"/>
<evidence type="ECO:0000256" key="7">
    <source>
        <dbReference type="ARBA" id="ARBA00025067"/>
    </source>
</evidence>
<dbReference type="Pfam" id="PF00186">
    <property type="entry name" value="DHFR_1"/>
    <property type="match status" value="1"/>
</dbReference>
<reference evidence="11" key="1">
    <citation type="journal article" date="2019" name="Int. J. Syst. Evol. Microbiol.">
        <title>The Global Catalogue of Microorganisms (GCM) 10K type strain sequencing project: providing services to taxonomists for standard genome sequencing and annotation.</title>
        <authorList>
            <consortium name="The Broad Institute Genomics Platform"/>
            <consortium name="The Broad Institute Genome Sequencing Center for Infectious Disease"/>
            <person name="Wu L."/>
            <person name="Ma J."/>
        </authorList>
    </citation>
    <scope>NUCLEOTIDE SEQUENCE [LARGE SCALE GENOMIC DNA]</scope>
    <source>
        <strain evidence="11">KCTC 42217</strain>
    </source>
</reference>
<evidence type="ECO:0000259" key="9">
    <source>
        <dbReference type="PROSITE" id="PS51330"/>
    </source>
</evidence>
<keyword evidence="6 8" id="KW-0560">Oxidoreductase</keyword>
<evidence type="ECO:0000256" key="5">
    <source>
        <dbReference type="ARBA" id="ARBA00022857"/>
    </source>
</evidence>
<sequence>MNLSAVVVVDQNWGIGKNNQLLVHFPADLKRFKAITTGHSIIMGRKTFESMGRVLPNRRNIVISRQADLEIPGAEVTHSLESAVALCNQEQEVFIIGGAEIFKQALPQLDKIYLTKIHKSFNADTFFPEITPEEWKETEREDFQPDEKTPFSYSFLTFQKQ</sequence>
<keyword evidence="11" id="KW-1185">Reference proteome</keyword>
<evidence type="ECO:0000256" key="6">
    <source>
        <dbReference type="ARBA" id="ARBA00023002"/>
    </source>
</evidence>
<dbReference type="PIRSF" id="PIRSF000194">
    <property type="entry name" value="DHFR"/>
    <property type="match status" value="1"/>
</dbReference>
<keyword evidence="4 8" id="KW-0554">One-carbon metabolism</keyword>
<dbReference type="RefSeq" id="WP_255903200.1">
    <property type="nucleotide sequence ID" value="NZ_JAFMZO010000003.1"/>
</dbReference>
<proteinExistence type="inferred from homology"/>
<dbReference type="PANTHER" id="PTHR48069:SF3">
    <property type="entry name" value="DIHYDROFOLATE REDUCTASE"/>
    <property type="match status" value="1"/>
</dbReference>
<dbReference type="CDD" id="cd00209">
    <property type="entry name" value="DHFR"/>
    <property type="match status" value="1"/>
</dbReference>
<evidence type="ECO:0000256" key="1">
    <source>
        <dbReference type="ARBA" id="ARBA00004903"/>
    </source>
</evidence>
<evidence type="ECO:0000256" key="2">
    <source>
        <dbReference type="ARBA" id="ARBA00009539"/>
    </source>
</evidence>
<dbReference type="InterPro" id="IPR012259">
    <property type="entry name" value="DHFR"/>
</dbReference>
<name>A0ABW4ZKN2_9SPHI</name>
<evidence type="ECO:0000256" key="8">
    <source>
        <dbReference type="PIRNR" id="PIRNR000194"/>
    </source>
</evidence>
<dbReference type="Gene3D" id="3.40.430.10">
    <property type="entry name" value="Dihydrofolate Reductase, subunit A"/>
    <property type="match status" value="1"/>
</dbReference>
<dbReference type="InterPro" id="IPR001796">
    <property type="entry name" value="DHFR_dom"/>
</dbReference>
<dbReference type="InterPro" id="IPR024072">
    <property type="entry name" value="DHFR-like_dom_sf"/>
</dbReference>
<dbReference type="SUPFAM" id="SSF53597">
    <property type="entry name" value="Dihydrofolate reductase-like"/>
    <property type="match status" value="1"/>
</dbReference>
<dbReference type="EMBL" id="JBHUHZ010000001">
    <property type="protein sequence ID" value="MFD2162643.1"/>
    <property type="molecule type" value="Genomic_DNA"/>
</dbReference>
<dbReference type="PRINTS" id="PR00070">
    <property type="entry name" value="DHFR"/>
</dbReference>